<reference evidence="2" key="1">
    <citation type="journal article" date="2020" name="mSystems">
        <title>Genome- and Community-Level Interaction Insights into Carbon Utilization and Element Cycling Functions of Hydrothermarchaeota in Hydrothermal Sediment.</title>
        <authorList>
            <person name="Zhou Z."/>
            <person name="Liu Y."/>
            <person name="Xu W."/>
            <person name="Pan J."/>
            <person name="Luo Z.H."/>
            <person name="Li M."/>
        </authorList>
    </citation>
    <scope>NUCLEOTIDE SEQUENCE [LARGE SCALE GENOMIC DNA]</scope>
    <source>
        <strain evidence="2">SpSt-479</strain>
    </source>
</reference>
<feature type="domain" description="Glycosyltransferase 2-like" evidence="1">
    <location>
        <begin position="5"/>
        <end position="136"/>
    </location>
</feature>
<gene>
    <name evidence="2" type="ORF">ENS31_03000</name>
</gene>
<dbReference type="CDD" id="cd00761">
    <property type="entry name" value="Glyco_tranf_GTA_type"/>
    <property type="match status" value="1"/>
</dbReference>
<dbReference type="EMBL" id="DSUJ01000008">
    <property type="protein sequence ID" value="HFI90482.1"/>
    <property type="molecule type" value="Genomic_DNA"/>
</dbReference>
<proteinExistence type="predicted"/>
<name>A0A7V3E6N5_9BACT</name>
<dbReference type="AlphaFoldDB" id="A0A7V3E6N5"/>
<evidence type="ECO:0000313" key="2">
    <source>
        <dbReference type="EMBL" id="HFI90482.1"/>
    </source>
</evidence>
<accession>A0A7V3E6N5</accession>
<dbReference type="Gene3D" id="3.90.550.10">
    <property type="entry name" value="Spore Coat Polysaccharide Biosynthesis Protein SpsA, Chain A"/>
    <property type="match status" value="1"/>
</dbReference>
<comment type="caution">
    <text evidence="2">The sequence shown here is derived from an EMBL/GenBank/DDBJ whole genome shotgun (WGS) entry which is preliminary data.</text>
</comment>
<dbReference type="GO" id="GO:0016758">
    <property type="term" value="F:hexosyltransferase activity"/>
    <property type="evidence" value="ECO:0007669"/>
    <property type="project" value="UniProtKB-ARBA"/>
</dbReference>
<dbReference type="InterPro" id="IPR001173">
    <property type="entry name" value="Glyco_trans_2-like"/>
</dbReference>
<evidence type="ECO:0000259" key="1">
    <source>
        <dbReference type="Pfam" id="PF00535"/>
    </source>
</evidence>
<protein>
    <submittedName>
        <fullName evidence="2">Glycosyltransferase family 2 protein</fullName>
    </submittedName>
</protein>
<dbReference type="InterPro" id="IPR029044">
    <property type="entry name" value="Nucleotide-diphossugar_trans"/>
</dbReference>
<dbReference type="Pfam" id="PF00535">
    <property type="entry name" value="Glycos_transf_2"/>
    <property type="match status" value="1"/>
</dbReference>
<organism evidence="2">
    <name type="scientific">Ignavibacterium album</name>
    <dbReference type="NCBI Taxonomy" id="591197"/>
    <lineage>
        <taxon>Bacteria</taxon>
        <taxon>Pseudomonadati</taxon>
        <taxon>Ignavibacteriota</taxon>
        <taxon>Ignavibacteria</taxon>
        <taxon>Ignavibacteriales</taxon>
        <taxon>Ignavibacteriaceae</taxon>
        <taxon>Ignavibacterium</taxon>
    </lineage>
</organism>
<dbReference type="SUPFAM" id="SSF53448">
    <property type="entry name" value="Nucleotide-diphospho-sugar transferases"/>
    <property type="match status" value="1"/>
</dbReference>
<sequence length="363" mass="42236">MVDISVIIPVFNAEQFLRKSVQSVLQFEFIKEIILVDDYSTDNSLVICEELSRKYNKIKVYRHPAGHNKGASAARNFGIKMAKSEYLAFLDADDIYLPNRFGAEYNLLPNEYIDAVYGALGIHYHTENGLKNFRKMKKKELTTLAKYVAPQELKYVLVNMHTEFGGNNYFTLDTLTIKKSLVLAVGGFNENLRVGEDNEFNIKISIKGRLIPGIIDKPIALRGVHDNNTLLTRKPDPKHFVWSELEIWLQTNVENEEKLKYWISKEKDLSLFIIENERKSFLRKVRNMKSLILKHPVIFFNYTDFRRIVIKTLGKGLIIKSLLRIKELIINIFFKDVLTKQFNNYYFTRSEKQLPPNSKLISN</sequence>
<dbReference type="PANTHER" id="PTHR22916:SF3">
    <property type="entry name" value="UDP-GLCNAC:BETAGAL BETA-1,3-N-ACETYLGLUCOSAMINYLTRANSFERASE-LIKE PROTEIN 1"/>
    <property type="match status" value="1"/>
</dbReference>
<dbReference type="PANTHER" id="PTHR22916">
    <property type="entry name" value="GLYCOSYLTRANSFERASE"/>
    <property type="match status" value="1"/>
</dbReference>
<keyword evidence="2" id="KW-0808">Transferase</keyword>